<name>A0A0L1KEY8_9SPHN</name>
<dbReference type="Pfam" id="PF04606">
    <property type="entry name" value="Ogr_Delta"/>
    <property type="match status" value="1"/>
</dbReference>
<dbReference type="InterPro" id="IPR007684">
    <property type="entry name" value="Znf_Ogr/Delta"/>
</dbReference>
<dbReference type="RefSeq" id="WP_050600052.1">
    <property type="nucleotide sequence ID" value="NZ_JYNE01000022.1"/>
</dbReference>
<reference evidence="4" key="1">
    <citation type="submission" date="2015-02" db="EMBL/GenBank/DDBJ databases">
        <authorList>
            <person name="Lima A.O."/>
            <person name="Cabral A."/>
            <person name="Porto L.M."/>
            <person name="Silva M.A."/>
        </authorList>
    </citation>
    <scope>NUCLEOTIDE SEQUENCE [LARGE SCALE GENOMIC DNA]</scope>
    <source>
        <strain evidence="4">LAMA 915</strain>
    </source>
</reference>
<evidence type="ECO:0000259" key="2">
    <source>
        <dbReference type="Pfam" id="PF04606"/>
    </source>
</evidence>
<evidence type="ECO:0000313" key="3">
    <source>
        <dbReference type="EMBL" id="KNH02635.1"/>
    </source>
</evidence>
<gene>
    <name evidence="3" type="ORF">J121_419</name>
</gene>
<dbReference type="AlphaFoldDB" id="A0A0L1KEY8"/>
<evidence type="ECO:0000256" key="1">
    <source>
        <dbReference type="SAM" id="MobiDB-lite"/>
    </source>
</evidence>
<sequence length="126" mass="13542">MSGEGGGLIKGPLVEAPLQFRLQPGGRKAGASCFMLCPKCDAPAFIRRSERMSEQTTQMTCHCTDSGCGHIFRADIVFVHSLVEGNIDRPDLKLPVCPRDQVTHVRPPTGQQSEGEPDFFGAAATA</sequence>
<proteinExistence type="predicted"/>
<dbReference type="STRING" id="1306953.J121_419"/>
<feature type="domain" description="Zinc finger Ogr/Delta-type" evidence="2">
    <location>
        <begin position="37"/>
        <end position="81"/>
    </location>
</feature>
<feature type="region of interest" description="Disordered" evidence="1">
    <location>
        <begin position="102"/>
        <end position="126"/>
    </location>
</feature>
<protein>
    <recommendedName>
        <fullName evidence="2">Zinc finger Ogr/Delta-type domain-containing protein</fullName>
    </recommendedName>
</protein>
<dbReference type="EMBL" id="JYNE01000022">
    <property type="protein sequence ID" value="KNH02635.1"/>
    <property type="molecule type" value="Genomic_DNA"/>
</dbReference>
<dbReference type="Proteomes" id="UP000037446">
    <property type="component" value="Unassembled WGS sequence"/>
</dbReference>
<dbReference type="PATRIC" id="fig|1306953.7.peg.422"/>
<evidence type="ECO:0000313" key="4">
    <source>
        <dbReference type="Proteomes" id="UP000037446"/>
    </source>
</evidence>
<organism evidence="3 4">
    <name type="scientific">Qipengyuania citrea LAMA 915</name>
    <dbReference type="NCBI Taxonomy" id="1306953"/>
    <lineage>
        <taxon>Bacteria</taxon>
        <taxon>Pseudomonadati</taxon>
        <taxon>Pseudomonadota</taxon>
        <taxon>Alphaproteobacteria</taxon>
        <taxon>Sphingomonadales</taxon>
        <taxon>Erythrobacteraceae</taxon>
        <taxon>Qipengyuania</taxon>
    </lineage>
</organism>
<comment type="caution">
    <text evidence="3">The sequence shown here is derived from an EMBL/GenBank/DDBJ whole genome shotgun (WGS) entry which is preliminary data.</text>
</comment>
<accession>A0A0L1KEY8</accession>